<dbReference type="InterPro" id="IPR058531">
    <property type="entry name" value="Baseplate_J_M"/>
</dbReference>
<accession>A0A4R6U4A6</accession>
<evidence type="ECO:0000313" key="3">
    <source>
        <dbReference type="EMBL" id="TDQ40951.1"/>
    </source>
</evidence>
<evidence type="ECO:0000259" key="2">
    <source>
        <dbReference type="Pfam" id="PF26079"/>
    </source>
</evidence>
<dbReference type="InterPro" id="IPR052726">
    <property type="entry name" value="Phage_Baseplate_Hub"/>
</dbReference>
<proteinExistence type="predicted"/>
<dbReference type="AlphaFoldDB" id="A0A4R6U4A6"/>
<dbReference type="OrthoDB" id="9793802at2"/>
<feature type="domain" description="Baseplate J-like C-terminal" evidence="2">
    <location>
        <begin position="181"/>
        <end position="262"/>
    </location>
</feature>
<organism evidence="3 4">
    <name type="scientific">Tepidicella xavieri</name>
    <dbReference type="NCBI Taxonomy" id="360241"/>
    <lineage>
        <taxon>Bacteria</taxon>
        <taxon>Pseudomonadati</taxon>
        <taxon>Pseudomonadota</taxon>
        <taxon>Betaproteobacteria</taxon>
        <taxon>Burkholderiales</taxon>
        <taxon>Tepidicella</taxon>
    </lineage>
</organism>
<sequence>MTDPIKLIADDPAAIAAELKAAYETATGRTVYPGQVEQLLIDICAYRESLCRAAINEAARQNLVAFARAPMLDYLGELVGVARLPGEDDERLRERIRLAPEHFSVAGPRLAYRYHAMTADASITDVAVRSPEPGLVVLHPLTASGLPSADIKARVLAAASAEDARPLCDTVSVQDPVDFPYSVAATVTPYAWADAESVRAAALADVTAFCATKAQRLGQDVTRSALIAALHVPGVKRVALAHPAADIAADVHHWTNATSIAVTVTEPEDE</sequence>
<protein>
    <submittedName>
        <fullName evidence="3">Phage-related baseplate assembly protein</fullName>
    </submittedName>
</protein>
<dbReference type="Pfam" id="PF26079">
    <property type="entry name" value="Baseplate_J_C"/>
    <property type="match status" value="1"/>
</dbReference>
<dbReference type="RefSeq" id="WP_133598592.1">
    <property type="nucleotide sequence ID" value="NZ_SNYL01000014.1"/>
</dbReference>
<dbReference type="Pfam" id="PF26078">
    <property type="entry name" value="Baseplate_J_M"/>
    <property type="match status" value="1"/>
</dbReference>
<gene>
    <name evidence="3" type="ORF">DFR43_11436</name>
</gene>
<keyword evidence="4" id="KW-1185">Reference proteome</keyword>
<reference evidence="3 4" key="1">
    <citation type="submission" date="2019-03" db="EMBL/GenBank/DDBJ databases">
        <title>Genomic Encyclopedia of Type Strains, Phase IV (KMG-IV): sequencing the most valuable type-strain genomes for metagenomic binning, comparative biology and taxonomic classification.</title>
        <authorList>
            <person name="Goeker M."/>
        </authorList>
    </citation>
    <scope>NUCLEOTIDE SEQUENCE [LARGE SCALE GENOMIC DNA]</scope>
    <source>
        <strain evidence="3 4">DSM 19605</strain>
    </source>
</reference>
<dbReference type="InterPro" id="IPR014507">
    <property type="entry name" value="Baseplate_assembly_J_pred"/>
</dbReference>
<evidence type="ECO:0000259" key="1">
    <source>
        <dbReference type="Pfam" id="PF26078"/>
    </source>
</evidence>
<dbReference type="PANTHER" id="PTHR35862">
    <property type="entry name" value="FELS-2 PROPHAGE PROTEIN"/>
    <property type="match status" value="1"/>
</dbReference>
<feature type="domain" description="Baseplate J-like central" evidence="1">
    <location>
        <begin position="105"/>
        <end position="174"/>
    </location>
</feature>
<evidence type="ECO:0000313" key="4">
    <source>
        <dbReference type="Proteomes" id="UP000295510"/>
    </source>
</evidence>
<dbReference type="Proteomes" id="UP000295510">
    <property type="component" value="Unassembled WGS sequence"/>
</dbReference>
<dbReference type="PIRSF" id="PIRSF020481">
    <property type="entry name" value="BAP"/>
    <property type="match status" value="1"/>
</dbReference>
<name>A0A4R6U4A6_9BURK</name>
<comment type="caution">
    <text evidence="3">The sequence shown here is derived from an EMBL/GenBank/DDBJ whole genome shotgun (WGS) entry which is preliminary data.</text>
</comment>
<dbReference type="InterPro" id="IPR058530">
    <property type="entry name" value="Baseplate_J-like_C"/>
</dbReference>
<dbReference type="PANTHER" id="PTHR35862:SF1">
    <property type="entry name" value="FELS-2 PROPHAGE PROTEIN"/>
    <property type="match status" value="1"/>
</dbReference>
<dbReference type="EMBL" id="SNYL01000014">
    <property type="protein sequence ID" value="TDQ40951.1"/>
    <property type="molecule type" value="Genomic_DNA"/>
</dbReference>